<name>A0A2V4NSW6_9ACTN</name>
<evidence type="ECO:0008006" key="3">
    <source>
        <dbReference type="Google" id="ProtNLM"/>
    </source>
</evidence>
<comment type="caution">
    <text evidence="1">The sequence shown here is derived from an EMBL/GenBank/DDBJ whole genome shotgun (WGS) entry which is preliminary data.</text>
</comment>
<dbReference type="EMBL" id="PYBW01000213">
    <property type="protein sequence ID" value="PYC65343.1"/>
    <property type="molecule type" value="Genomic_DNA"/>
</dbReference>
<organism evidence="1 2">
    <name type="scientific">Streptomyces tateyamensis</name>
    <dbReference type="NCBI Taxonomy" id="565073"/>
    <lineage>
        <taxon>Bacteria</taxon>
        <taxon>Bacillati</taxon>
        <taxon>Actinomycetota</taxon>
        <taxon>Actinomycetes</taxon>
        <taxon>Kitasatosporales</taxon>
        <taxon>Streptomycetaceae</taxon>
        <taxon>Streptomyces</taxon>
    </lineage>
</organism>
<sequence>MMLCPVLTAAAAGIVSGCQRSTPQSETASTPGAVAVAYTNDIFSPKPDTGVGMVLPSSQSDFRVMTALMAQHSLSAHDLAAGSVEVTGDKAVVILTGSICSADATAPGTAGPRCLTNTDQNSTNPGFKVTLEQLSDGKWYVYFPAKSS</sequence>
<evidence type="ECO:0000313" key="1">
    <source>
        <dbReference type="EMBL" id="PYC65343.1"/>
    </source>
</evidence>
<dbReference type="Proteomes" id="UP000248039">
    <property type="component" value="Unassembled WGS sequence"/>
</dbReference>
<evidence type="ECO:0000313" key="2">
    <source>
        <dbReference type="Proteomes" id="UP000248039"/>
    </source>
</evidence>
<accession>A0A2V4NSW6</accession>
<gene>
    <name evidence="1" type="ORF">C7C46_32645</name>
</gene>
<reference evidence="1 2" key="1">
    <citation type="submission" date="2018-03" db="EMBL/GenBank/DDBJ databases">
        <title>Bioinformatic expansion and discovery of thiopeptide antibiotics.</title>
        <authorList>
            <person name="Schwalen C.J."/>
            <person name="Hudson G.A."/>
            <person name="Mitchell D.A."/>
        </authorList>
    </citation>
    <scope>NUCLEOTIDE SEQUENCE [LARGE SCALE GENOMIC DNA]</scope>
    <source>
        <strain evidence="1 2">ATCC 21389</strain>
    </source>
</reference>
<protein>
    <recommendedName>
        <fullName evidence="3">Lipoprotein</fullName>
    </recommendedName>
</protein>
<dbReference type="AlphaFoldDB" id="A0A2V4NSW6"/>
<keyword evidence="2" id="KW-1185">Reference proteome</keyword>
<proteinExistence type="predicted"/>